<dbReference type="Gene3D" id="3.40.390.10">
    <property type="entry name" value="Collagenase (Catalytic Domain)"/>
    <property type="match status" value="1"/>
</dbReference>
<evidence type="ECO:0000313" key="1">
    <source>
        <dbReference type="EMBL" id="GAA2431566.1"/>
    </source>
</evidence>
<name>A0ABP5WRD9_9ACTN</name>
<evidence type="ECO:0000313" key="2">
    <source>
        <dbReference type="Proteomes" id="UP001501231"/>
    </source>
</evidence>
<gene>
    <name evidence="1" type="ORF">GCM10010191_51720</name>
</gene>
<organism evidence="1 2">
    <name type="scientific">Actinomadura vinacea</name>
    <dbReference type="NCBI Taxonomy" id="115336"/>
    <lineage>
        <taxon>Bacteria</taxon>
        <taxon>Bacillati</taxon>
        <taxon>Actinomycetota</taxon>
        <taxon>Actinomycetes</taxon>
        <taxon>Streptosporangiales</taxon>
        <taxon>Thermomonosporaceae</taxon>
        <taxon>Actinomadura</taxon>
    </lineage>
</organism>
<dbReference type="Proteomes" id="UP001501231">
    <property type="component" value="Unassembled WGS sequence"/>
</dbReference>
<proteinExistence type="predicted"/>
<keyword evidence="2" id="KW-1185">Reference proteome</keyword>
<comment type="caution">
    <text evidence="1">The sequence shown here is derived from an EMBL/GenBank/DDBJ whole genome shotgun (WGS) entry which is preliminary data.</text>
</comment>
<protein>
    <recommendedName>
        <fullName evidence="3">Matrixin family metalloprotease</fullName>
    </recommendedName>
</protein>
<dbReference type="SUPFAM" id="SSF55486">
    <property type="entry name" value="Metalloproteases ('zincins'), catalytic domain"/>
    <property type="match status" value="1"/>
</dbReference>
<dbReference type="EMBL" id="BAAARW010000020">
    <property type="protein sequence ID" value="GAA2431566.1"/>
    <property type="molecule type" value="Genomic_DNA"/>
</dbReference>
<dbReference type="InterPro" id="IPR024079">
    <property type="entry name" value="MetalloPept_cat_dom_sf"/>
</dbReference>
<accession>A0ABP5WRD9</accession>
<evidence type="ECO:0008006" key="3">
    <source>
        <dbReference type="Google" id="ProtNLM"/>
    </source>
</evidence>
<sequence length="181" mass="19379">MVLAAIMGGSALTASADPWGNQTGDTGAHPDEDPHGYCYSPTVSADLKSGINEAMWDAMDPTQVNVNYDGDCKLSGGGETDVVWRQGNLAEGVSGKAPCEDYDNDRCDQYYLTLDLGQINKGSHDEIDQAQTACHELGHSGGLTHGGSSTDCMINSGSTPPTGIQFRRYGKHHTQHLNDWF</sequence>
<reference evidence="2" key="1">
    <citation type="journal article" date="2019" name="Int. J. Syst. Evol. Microbiol.">
        <title>The Global Catalogue of Microorganisms (GCM) 10K type strain sequencing project: providing services to taxonomists for standard genome sequencing and annotation.</title>
        <authorList>
            <consortium name="The Broad Institute Genomics Platform"/>
            <consortium name="The Broad Institute Genome Sequencing Center for Infectious Disease"/>
            <person name="Wu L."/>
            <person name="Ma J."/>
        </authorList>
    </citation>
    <scope>NUCLEOTIDE SEQUENCE [LARGE SCALE GENOMIC DNA]</scope>
    <source>
        <strain evidence="2">JCM 3325</strain>
    </source>
</reference>